<dbReference type="STRING" id="1086013.SAMN05421774_102188"/>
<dbReference type="AlphaFoldDB" id="A0A1N7LUU2"/>
<dbReference type="InterPro" id="IPR012441">
    <property type="entry name" value="DUF1643"/>
</dbReference>
<accession>A0A1N7LUU2</accession>
<proteinExistence type="predicted"/>
<sequence>MRHHAAMICRDHIAGPVVSQALYSPCLSFRHALHRRWAGGPVLGWVMLNPSTATEAQDDPTIARCGARARAMGFGGISIGNLFAYRATDPRDLKRAVDPLGAGADAALVLAMAEVELLVCGWGNHGTHLGRGAQVAALLRAAGHRLHHLGLTGQGQPRHPLYTAYAVRPQPWPAP</sequence>
<gene>
    <name evidence="1" type="ORF">SAMN05421774_102188</name>
</gene>
<keyword evidence="2" id="KW-1185">Reference proteome</keyword>
<dbReference type="RefSeq" id="WP_308469319.1">
    <property type="nucleotide sequence ID" value="NZ_BMEH01000002.1"/>
</dbReference>
<reference evidence="1 2" key="1">
    <citation type="submission" date="2017-01" db="EMBL/GenBank/DDBJ databases">
        <authorList>
            <person name="Mah S.A."/>
            <person name="Swanson W.J."/>
            <person name="Moy G.W."/>
            <person name="Vacquier V.D."/>
        </authorList>
    </citation>
    <scope>NUCLEOTIDE SEQUENCE [LARGE SCALE GENOMIC DNA]</scope>
    <source>
        <strain evidence="1 2">DSM 26375</strain>
    </source>
</reference>
<protein>
    <recommendedName>
        <fullName evidence="3">DUF1643 domain-containing protein</fullName>
    </recommendedName>
</protein>
<dbReference type="Proteomes" id="UP000186141">
    <property type="component" value="Unassembled WGS sequence"/>
</dbReference>
<evidence type="ECO:0000313" key="1">
    <source>
        <dbReference type="EMBL" id="SIS77606.1"/>
    </source>
</evidence>
<organism evidence="1 2">
    <name type="scientific">Gemmobacter megaterium</name>
    <dbReference type="NCBI Taxonomy" id="1086013"/>
    <lineage>
        <taxon>Bacteria</taxon>
        <taxon>Pseudomonadati</taxon>
        <taxon>Pseudomonadota</taxon>
        <taxon>Alphaproteobacteria</taxon>
        <taxon>Rhodobacterales</taxon>
        <taxon>Paracoccaceae</taxon>
        <taxon>Gemmobacter</taxon>
    </lineage>
</organism>
<dbReference type="EMBL" id="FTOT01000002">
    <property type="protein sequence ID" value="SIS77606.1"/>
    <property type="molecule type" value="Genomic_DNA"/>
</dbReference>
<dbReference type="Pfam" id="PF07799">
    <property type="entry name" value="DUF1643"/>
    <property type="match status" value="1"/>
</dbReference>
<evidence type="ECO:0000313" key="2">
    <source>
        <dbReference type="Proteomes" id="UP000186141"/>
    </source>
</evidence>
<evidence type="ECO:0008006" key="3">
    <source>
        <dbReference type="Google" id="ProtNLM"/>
    </source>
</evidence>
<name>A0A1N7LUU2_9RHOB</name>